<dbReference type="InterPro" id="IPR000120">
    <property type="entry name" value="Amidase"/>
</dbReference>
<evidence type="ECO:0000313" key="5">
    <source>
        <dbReference type="EMBL" id="MFC3961339.1"/>
    </source>
</evidence>
<dbReference type="PANTHER" id="PTHR11895:SF7">
    <property type="entry name" value="GLUTAMYL-TRNA(GLN) AMIDOTRANSFERASE SUBUNIT A, MITOCHONDRIAL"/>
    <property type="match status" value="1"/>
</dbReference>
<evidence type="ECO:0000256" key="2">
    <source>
        <dbReference type="ARBA" id="ARBA00009199"/>
    </source>
</evidence>
<dbReference type="PANTHER" id="PTHR11895">
    <property type="entry name" value="TRANSAMIDASE"/>
    <property type="match status" value="1"/>
</dbReference>
<dbReference type="Proteomes" id="UP001595696">
    <property type="component" value="Unassembled WGS sequence"/>
</dbReference>
<protein>
    <recommendedName>
        <fullName evidence="3">amidase</fullName>
        <ecNumber evidence="3">3.5.1.4</ecNumber>
    </recommendedName>
</protein>
<dbReference type="InterPro" id="IPR036928">
    <property type="entry name" value="AS_sf"/>
</dbReference>
<dbReference type="Pfam" id="PF01425">
    <property type="entry name" value="Amidase"/>
    <property type="match status" value="1"/>
</dbReference>
<comment type="caution">
    <text evidence="5">The sequence shown here is derived from an EMBL/GenBank/DDBJ whole genome shotgun (WGS) entry which is preliminary data.</text>
</comment>
<feature type="domain" description="Amidase" evidence="4">
    <location>
        <begin position="58"/>
        <end position="455"/>
    </location>
</feature>
<dbReference type="GO" id="GO:0004040">
    <property type="term" value="F:amidase activity"/>
    <property type="evidence" value="ECO:0007669"/>
    <property type="project" value="UniProtKB-EC"/>
</dbReference>
<dbReference type="RefSeq" id="WP_378611088.1">
    <property type="nucleotide sequence ID" value="NZ_JBHSAX010000004.1"/>
</dbReference>
<dbReference type="Gene3D" id="3.90.1300.10">
    <property type="entry name" value="Amidase signature (AS) domain"/>
    <property type="match status" value="1"/>
</dbReference>
<comment type="catalytic activity">
    <reaction evidence="1">
        <text>a monocarboxylic acid amide + H2O = a monocarboxylate + NH4(+)</text>
        <dbReference type="Rhea" id="RHEA:12020"/>
        <dbReference type="ChEBI" id="CHEBI:15377"/>
        <dbReference type="ChEBI" id="CHEBI:28938"/>
        <dbReference type="ChEBI" id="CHEBI:35757"/>
        <dbReference type="ChEBI" id="CHEBI:83628"/>
        <dbReference type="EC" id="3.5.1.4"/>
    </reaction>
</comment>
<evidence type="ECO:0000259" key="4">
    <source>
        <dbReference type="Pfam" id="PF01425"/>
    </source>
</evidence>
<dbReference type="SUPFAM" id="SSF75304">
    <property type="entry name" value="Amidase signature (AS) enzymes"/>
    <property type="match status" value="1"/>
</dbReference>
<keyword evidence="5" id="KW-0378">Hydrolase</keyword>
<dbReference type="EMBL" id="JBHSAX010000004">
    <property type="protein sequence ID" value="MFC3961339.1"/>
    <property type="molecule type" value="Genomic_DNA"/>
</dbReference>
<evidence type="ECO:0000256" key="3">
    <source>
        <dbReference type="ARBA" id="ARBA00012922"/>
    </source>
</evidence>
<reference evidence="6" key="1">
    <citation type="journal article" date="2019" name="Int. J. Syst. Evol. Microbiol.">
        <title>The Global Catalogue of Microorganisms (GCM) 10K type strain sequencing project: providing services to taxonomists for standard genome sequencing and annotation.</title>
        <authorList>
            <consortium name="The Broad Institute Genomics Platform"/>
            <consortium name="The Broad Institute Genome Sequencing Center for Infectious Disease"/>
            <person name="Wu L."/>
            <person name="Ma J."/>
        </authorList>
    </citation>
    <scope>NUCLEOTIDE SEQUENCE [LARGE SCALE GENOMIC DNA]</scope>
    <source>
        <strain evidence="6">CGMCC 4.7330</strain>
    </source>
</reference>
<dbReference type="PROSITE" id="PS00571">
    <property type="entry name" value="AMIDASES"/>
    <property type="match status" value="1"/>
</dbReference>
<evidence type="ECO:0000313" key="6">
    <source>
        <dbReference type="Proteomes" id="UP001595696"/>
    </source>
</evidence>
<dbReference type="EC" id="3.5.1.4" evidence="3"/>
<comment type="similarity">
    <text evidence="2">Belongs to the amidase family.</text>
</comment>
<dbReference type="InterPro" id="IPR020556">
    <property type="entry name" value="Amidase_CS"/>
</dbReference>
<organism evidence="5 6">
    <name type="scientific">Nocardia jiangsuensis</name>
    <dbReference type="NCBI Taxonomy" id="1691563"/>
    <lineage>
        <taxon>Bacteria</taxon>
        <taxon>Bacillati</taxon>
        <taxon>Actinomycetota</taxon>
        <taxon>Actinomycetes</taxon>
        <taxon>Mycobacteriales</taxon>
        <taxon>Nocardiaceae</taxon>
        <taxon>Nocardia</taxon>
    </lineage>
</organism>
<sequence length="475" mass="49964">MTTDARSPATARIHAFTDDALGDHDALALAELVRRGERSPGELAAAAARRAEAVAELAAVAYESFAEPVLPVRADGVFAGVPTFVKDNSDIAGMPSNHGTAAISAAPARGTDAYVREFLSTGAVVLGKSALPEFGFNASTEPEYGEPTRNPWNPGRSAGGSSGGAAALVAAGVVPFAHGNDGGGSIRIPAASTGLVGLKPSRGRHADSRLARLLPLNIVSEGILTRTVRDTAAFTAAMERRHPNRALPPIGSVEGPPDRPLRVAVLLESAAGPVADPAVRESVRRVAELLSAHGHYVEDVSLPFVKAIETAFLHYWAMLAAVVSDTGKLADRHFDRSRLDGLTMGLRRKFYREVWRTPGALRVLARAYRTYEAEMGGYDAVLVPTLGHTTPPLGHLAPTVPFDELLDRLRRYVGFTPLNNITGTPAISVPAGLAPAGVPLGVQFVGVRGAERVLLQLACLVEAELPFPRITAPGI</sequence>
<name>A0ABV8DNX9_9NOCA</name>
<dbReference type="InterPro" id="IPR023631">
    <property type="entry name" value="Amidase_dom"/>
</dbReference>
<dbReference type="NCBIfam" id="NF005899">
    <property type="entry name" value="PRK07869.1"/>
    <property type="match status" value="1"/>
</dbReference>
<evidence type="ECO:0000256" key="1">
    <source>
        <dbReference type="ARBA" id="ARBA00001311"/>
    </source>
</evidence>
<gene>
    <name evidence="5" type="ORF">ACFO0B_04980</name>
</gene>
<proteinExistence type="inferred from homology"/>
<keyword evidence="6" id="KW-1185">Reference proteome</keyword>
<accession>A0ABV8DNX9</accession>